<evidence type="ECO:0000256" key="1">
    <source>
        <dbReference type="SAM" id="MobiDB-lite"/>
    </source>
</evidence>
<sequence length="247" mass="27287">MTISIRGLEHHQPMGPHTAVPQVRDWFSFAAGHHHHYHLCGHYFLSYQTMGSVWAPGGNMPSRGTNSPLIEKIRIPSSRTPLVGVTRFHAAETDTPRPSGVGAAVPLNNHTTPDPPPVTYTDDPLDLRHHSPSHRCVGDKNVTAARSLAWVSPVSPSSFLYPRYPGTYHTSLPPTHTRRLHGDLTGASLSIDRSIYPSRRKNSVSISYATLAVSSWTEPLTYQSLVRATVQVSFVRTHFECANLFPS</sequence>
<feature type="region of interest" description="Disordered" evidence="1">
    <location>
        <begin position="92"/>
        <end position="117"/>
    </location>
</feature>
<comment type="caution">
    <text evidence="2">The sequence shown here is derived from an EMBL/GenBank/DDBJ whole genome shotgun (WGS) entry which is preliminary data.</text>
</comment>
<evidence type="ECO:0000313" key="2">
    <source>
        <dbReference type="EMBL" id="KAK4228122.1"/>
    </source>
</evidence>
<reference evidence="2" key="2">
    <citation type="submission" date="2023-05" db="EMBL/GenBank/DDBJ databases">
        <authorList>
            <consortium name="Lawrence Berkeley National Laboratory"/>
            <person name="Steindorff A."/>
            <person name="Hensen N."/>
            <person name="Bonometti L."/>
            <person name="Westerberg I."/>
            <person name="Brannstrom I.O."/>
            <person name="Guillou S."/>
            <person name="Cros-Aarteil S."/>
            <person name="Calhoun S."/>
            <person name="Haridas S."/>
            <person name="Kuo A."/>
            <person name="Mondo S."/>
            <person name="Pangilinan J."/>
            <person name="Riley R."/>
            <person name="Labutti K."/>
            <person name="Andreopoulos B."/>
            <person name="Lipzen A."/>
            <person name="Chen C."/>
            <person name="Yanf M."/>
            <person name="Daum C."/>
            <person name="Ng V."/>
            <person name="Clum A."/>
            <person name="Ohm R."/>
            <person name="Martin F."/>
            <person name="Silar P."/>
            <person name="Natvig D."/>
            <person name="Lalanne C."/>
            <person name="Gautier V."/>
            <person name="Ament-Velasquez S.L."/>
            <person name="Kruys A."/>
            <person name="Hutchinson M.I."/>
            <person name="Powell A.J."/>
            <person name="Barry K."/>
            <person name="Miller A.N."/>
            <person name="Grigoriev I.V."/>
            <person name="Debuchy R."/>
            <person name="Gladieux P."/>
            <person name="Thoren M.H."/>
            <person name="Johannesson H."/>
        </authorList>
    </citation>
    <scope>NUCLEOTIDE SEQUENCE</scope>
    <source>
        <strain evidence="2">CBS 990.96</strain>
    </source>
</reference>
<dbReference type="EMBL" id="MU865323">
    <property type="protein sequence ID" value="KAK4228122.1"/>
    <property type="molecule type" value="Genomic_DNA"/>
</dbReference>
<reference evidence="2" key="1">
    <citation type="journal article" date="2023" name="Mol. Phylogenet. Evol.">
        <title>Genome-scale phylogeny and comparative genomics of the fungal order Sordariales.</title>
        <authorList>
            <person name="Hensen N."/>
            <person name="Bonometti L."/>
            <person name="Westerberg I."/>
            <person name="Brannstrom I.O."/>
            <person name="Guillou S."/>
            <person name="Cros-Aarteil S."/>
            <person name="Calhoun S."/>
            <person name="Haridas S."/>
            <person name="Kuo A."/>
            <person name="Mondo S."/>
            <person name="Pangilinan J."/>
            <person name="Riley R."/>
            <person name="LaButti K."/>
            <person name="Andreopoulos B."/>
            <person name="Lipzen A."/>
            <person name="Chen C."/>
            <person name="Yan M."/>
            <person name="Daum C."/>
            <person name="Ng V."/>
            <person name="Clum A."/>
            <person name="Steindorff A."/>
            <person name="Ohm R.A."/>
            <person name="Martin F."/>
            <person name="Silar P."/>
            <person name="Natvig D.O."/>
            <person name="Lalanne C."/>
            <person name="Gautier V."/>
            <person name="Ament-Velasquez S.L."/>
            <person name="Kruys A."/>
            <person name="Hutchinson M.I."/>
            <person name="Powell A.J."/>
            <person name="Barry K."/>
            <person name="Miller A.N."/>
            <person name="Grigoriev I.V."/>
            <person name="Debuchy R."/>
            <person name="Gladieux P."/>
            <person name="Hiltunen Thoren M."/>
            <person name="Johannesson H."/>
        </authorList>
    </citation>
    <scope>NUCLEOTIDE SEQUENCE</scope>
    <source>
        <strain evidence="2">CBS 990.96</strain>
    </source>
</reference>
<evidence type="ECO:0000313" key="3">
    <source>
        <dbReference type="Proteomes" id="UP001301958"/>
    </source>
</evidence>
<proteinExistence type="predicted"/>
<dbReference type="AlphaFoldDB" id="A0AAN7H0Q8"/>
<dbReference type="Proteomes" id="UP001301958">
    <property type="component" value="Unassembled WGS sequence"/>
</dbReference>
<gene>
    <name evidence="2" type="ORF">QBC38DRAFT_168850</name>
</gene>
<protein>
    <submittedName>
        <fullName evidence="2">Uncharacterized protein</fullName>
    </submittedName>
</protein>
<name>A0AAN7H0Q8_9PEZI</name>
<accession>A0AAN7H0Q8</accession>
<organism evidence="2 3">
    <name type="scientific">Podospora fimiseda</name>
    <dbReference type="NCBI Taxonomy" id="252190"/>
    <lineage>
        <taxon>Eukaryota</taxon>
        <taxon>Fungi</taxon>
        <taxon>Dikarya</taxon>
        <taxon>Ascomycota</taxon>
        <taxon>Pezizomycotina</taxon>
        <taxon>Sordariomycetes</taxon>
        <taxon>Sordariomycetidae</taxon>
        <taxon>Sordariales</taxon>
        <taxon>Podosporaceae</taxon>
        <taxon>Podospora</taxon>
    </lineage>
</organism>
<keyword evidence="3" id="KW-1185">Reference proteome</keyword>